<accession>A0A3B4A950</accession>
<sequence>MNQYIFPSLFITQRKYPELVSVEMMKRSGKPSGKMENKQFLPVDSLLCPAPLPFKSFHRSL</sequence>
<organism evidence="1 2">
    <name type="scientific">Periophthalmus magnuspinnatus</name>
    <dbReference type="NCBI Taxonomy" id="409849"/>
    <lineage>
        <taxon>Eukaryota</taxon>
        <taxon>Metazoa</taxon>
        <taxon>Chordata</taxon>
        <taxon>Craniata</taxon>
        <taxon>Vertebrata</taxon>
        <taxon>Euteleostomi</taxon>
        <taxon>Actinopterygii</taxon>
        <taxon>Neopterygii</taxon>
        <taxon>Teleostei</taxon>
        <taxon>Neoteleostei</taxon>
        <taxon>Acanthomorphata</taxon>
        <taxon>Gobiaria</taxon>
        <taxon>Gobiiformes</taxon>
        <taxon>Gobioidei</taxon>
        <taxon>Gobiidae</taxon>
        <taxon>Oxudercinae</taxon>
        <taxon>Periophthalmus</taxon>
    </lineage>
</organism>
<evidence type="ECO:0000313" key="2">
    <source>
        <dbReference type="Proteomes" id="UP000261520"/>
    </source>
</evidence>
<evidence type="ECO:0000313" key="1">
    <source>
        <dbReference type="Ensembl" id="ENSPMGP00000013572.1"/>
    </source>
</evidence>
<protein>
    <submittedName>
        <fullName evidence="1">Uncharacterized protein</fullName>
    </submittedName>
</protein>
<reference evidence="1" key="1">
    <citation type="submission" date="2025-08" db="UniProtKB">
        <authorList>
            <consortium name="Ensembl"/>
        </authorList>
    </citation>
    <scope>IDENTIFICATION</scope>
</reference>
<name>A0A3B4A950_9GOBI</name>
<dbReference type="Ensembl" id="ENSPMGT00000014481.1">
    <property type="protein sequence ID" value="ENSPMGP00000013572.1"/>
    <property type="gene ID" value="ENSPMGG00000011157.1"/>
</dbReference>
<keyword evidence="2" id="KW-1185">Reference proteome</keyword>
<proteinExistence type="predicted"/>
<dbReference type="Proteomes" id="UP000261520">
    <property type="component" value="Unplaced"/>
</dbReference>
<reference evidence="1" key="2">
    <citation type="submission" date="2025-09" db="UniProtKB">
        <authorList>
            <consortium name="Ensembl"/>
        </authorList>
    </citation>
    <scope>IDENTIFICATION</scope>
</reference>
<dbReference type="AlphaFoldDB" id="A0A3B4A950"/>